<dbReference type="GO" id="GO:0044027">
    <property type="term" value="P:negative regulation of gene expression via chromosomal CpG island methylation"/>
    <property type="evidence" value="ECO:0007669"/>
    <property type="project" value="TreeGrafter"/>
</dbReference>
<dbReference type="InterPro" id="IPR015947">
    <property type="entry name" value="PUA-like_sf"/>
</dbReference>
<dbReference type="AlphaFoldDB" id="S3CYV9"/>
<dbReference type="KEGG" id="glz:GLAREA_03732"/>
<feature type="compositionally biased region" description="Basic and acidic residues" evidence="3">
    <location>
        <begin position="525"/>
        <end position="534"/>
    </location>
</feature>
<dbReference type="SUPFAM" id="SSF88697">
    <property type="entry name" value="PUA domain-like"/>
    <property type="match status" value="1"/>
</dbReference>
<dbReference type="PANTHER" id="PTHR14140:SF27">
    <property type="entry name" value="OS04G0289800 PROTEIN"/>
    <property type="match status" value="1"/>
</dbReference>
<keyword evidence="1 2" id="KW-0539">Nucleus</keyword>
<evidence type="ECO:0000313" key="6">
    <source>
        <dbReference type="Proteomes" id="UP000016922"/>
    </source>
</evidence>
<reference evidence="5 6" key="1">
    <citation type="journal article" date="2013" name="BMC Genomics">
        <title>Genomics-driven discovery of the pneumocandin biosynthetic gene cluster in the fungus Glarea lozoyensis.</title>
        <authorList>
            <person name="Chen L."/>
            <person name="Yue Q."/>
            <person name="Zhang X."/>
            <person name="Xiang M."/>
            <person name="Wang C."/>
            <person name="Li S."/>
            <person name="Che Y."/>
            <person name="Ortiz-Lopez F.J."/>
            <person name="Bills G.F."/>
            <person name="Liu X."/>
            <person name="An Z."/>
        </authorList>
    </citation>
    <scope>NUCLEOTIDE SEQUENCE [LARGE SCALE GENOMIC DNA]</scope>
    <source>
        <strain evidence="6">ATCC 20868 / MF5171</strain>
    </source>
</reference>
<keyword evidence="6" id="KW-1185">Reference proteome</keyword>
<dbReference type="eggNOG" id="ENOG502SNPF">
    <property type="taxonomic scope" value="Eukaryota"/>
</dbReference>
<dbReference type="GO" id="GO:0061630">
    <property type="term" value="F:ubiquitin protein ligase activity"/>
    <property type="evidence" value="ECO:0007669"/>
    <property type="project" value="TreeGrafter"/>
</dbReference>
<organism evidence="5 6">
    <name type="scientific">Glarea lozoyensis (strain ATCC 20868 / MF5171)</name>
    <dbReference type="NCBI Taxonomy" id="1116229"/>
    <lineage>
        <taxon>Eukaryota</taxon>
        <taxon>Fungi</taxon>
        <taxon>Dikarya</taxon>
        <taxon>Ascomycota</taxon>
        <taxon>Pezizomycotina</taxon>
        <taxon>Leotiomycetes</taxon>
        <taxon>Helotiales</taxon>
        <taxon>Helotiaceae</taxon>
        <taxon>Glarea</taxon>
    </lineage>
</organism>
<dbReference type="InterPro" id="IPR003105">
    <property type="entry name" value="SRA_YDG"/>
</dbReference>
<comment type="subcellular location">
    <subcellularLocation>
        <location evidence="2">Nucleus</location>
    </subcellularLocation>
</comment>
<dbReference type="OrthoDB" id="2270193at2759"/>
<gene>
    <name evidence="5" type="ORF">GLAREA_03732</name>
</gene>
<protein>
    <recommendedName>
        <fullName evidence="4">YDG domain-containing protein</fullName>
    </recommendedName>
</protein>
<evidence type="ECO:0000313" key="5">
    <source>
        <dbReference type="EMBL" id="EPE30765.1"/>
    </source>
</evidence>
<evidence type="ECO:0000256" key="1">
    <source>
        <dbReference type="ARBA" id="ARBA00023242"/>
    </source>
</evidence>
<sequence>MSATMDDAMQPPKIPRTQTLREMVEERLALKAEQRRLENVALEAAAEEENTQGLTTDDATIPTPAKLVPHEVPVRSEHQASEIPRRRNTEAAARETDDALLLTTHAPKELQKNQHLPPISQPSRSQSNLKRTAAESLSVPNQEVIPRKNPPPNFAGLKSAKKRKRTDDANSPSTDPIGGPIALHESSPSSVNAPKKASRSKIKATYSSYEIIDLSKRLPEWYQDLKTVKQRLARGDLELLRGVKDNIQRCIENKSKVTLRQCFSELRVRISDMQFYVFLTPGASGGAGLAPYLIKESKILEDGGLPVIFNRSDSGFFPFDIRADAEAIWTRWMRGDFDPSLLRGVDPAHGVLQKSGRKRTAYKLTPGYQHKISANVFGANGLFNGQWWPSRLCALRDGAHGEVEAGICGSADSGAFAVVVSQGGYADQDNGDTLEYCGTEGKNGVVSKGTQFLQHTHRKGEVLRVLRAPKKNSVYAPKSGVRYDGLYRIVDSKTLDPINVMIRFTLIRVEGQDPIRCSGETSRPTSKEEYEMSKIRSYLQ</sequence>
<dbReference type="SMART" id="SM00466">
    <property type="entry name" value="SRA"/>
    <property type="match status" value="1"/>
</dbReference>
<feature type="compositionally biased region" description="Polar residues" evidence="3">
    <location>
        <begin position="121"/>
        <end position="130"/>
    </location>
</feature>
<dbReference type="STRING" id="1116229.S3CYV9"/>
<dbReference type="GeneID" id="19462787"/>
<dbReference type="RefSeq" id="XP_008082176.1">
    <property type="nucleotide sequence ID" value="XM_008083985.1"/>
</dbReference>
<dbReference type="OMA" id="EVEAGIC"/>
<dbReference type="PROSITE" id="PS51015">
    <property type="entry name" value="YDG"/>
    <property type="match status" value="1"/>
</dbReference>
<dbReference type="Gene3D" id="2.30.280.10">
    <property type="entry name" value="SRA-YDG"/>
    <property type="match status" value="1"/>
</dbReference>
<evidence type="ECO:0000259" key="4">
    <source>
        <dbReference type="PROSITE" id="PS51015"/>
    </source>
</evidence>
<proteinExistence type="predicted"/>
<dbReference type="Proteomes" id="UP000016922">
    <property type="component" value="Unassembled WGS sequence"/>
</dbReference>
<dbReference type="InterPro" id="IPR045134">
    <property type="entry name" value="UHRF1/2-like"/>
</dbReference>
<feature type="region of interest" description="Disordered" evidence="3">
    <location>
        <begin position="45"/>
        <end position="199"/>
    </location>
</feature>
<feature type="region of interest" description="Disordered" evidence="3">
    <location>
        <begin position="516"/>
        <end position="540"/>
    </location>
</feature>
<dbReference type="EMBL" id="KE145363">
    <property type="protein sequence ID" value="EPE30765.1"/>
    <property type="molecule type" value="Genomic_DNA"/>
</dbReference>
<evidence type="ECO:0000256" key="3">
    <source>
        <dbReference type="SAM" id="MobiDB-lite"/>
    </source>
</evidence>
<dbReference type="HOGENOM" id="CLU_504367_0_0_1"/>
<feature type="domain" description="YDG" evidence="4">
    <location>
        <begin position="377"/>
        <end position="513"/>
    </location>
</feature>
<dbReference type="InterPro" id="IPR036987">
    <property type="entry name" value="SRA-YDG_sf"/>
</dbReference>
<dbReference type="GO" id="GO:0016567">
    <property type="term" value="P:protein ubiquitination"/>
    <property type="evidence" value="ECO:0007669"/>
    <property type="project" value="TreeGrafter"/>
</dbReference>
<dbReference type="Pfam" id="PF02182">
    <property type="entry name" value="SAD_SRA"/>
    <property type="match status" value="1"/>
</dbReference>
<accession>S3CYV9</accession>
<name>S3CYV9_GLAL2</name>
<dbReference type="PANTHER" id="PTHR14140">
    <property type="entry name" value="E3 UBIQUITIN-PROTEIN LIGASE UHRF-RELATED"/>
    <property type="match status" value="1"/>
</dbReference>
<evidence type="ECO:0000256" key="2">
    <source>
        <dbReference type="PROSITE-ProRule" id="PRU00358"/>
    </source>
</evidence>
<dbReference type="GO" id="GO:0005634">
    <property type="term" value="C:nucleus"/>
    <property type="evidence" value="ECO:0007669"/>
    <property type="project" value="UniProtKB-SubCell"/>
</dbReference>
<feature type="compositionally biased region" description="Basic and acidic residues" evidence="3">
    <location>
        <begin position="68"/>
        <end position="97"/>
    </location>
</feature>